<accession>A0A514CYZ0</accession>
<proteinExistence type="predicted"/>
<organism evidence="1">
    <name type="scientific">Riboviria sp</name>
    <dbReference type="NCBI Taxonomy" id="2585031"/>
    <lineage>
        <taxon>Viruses</taxon>
        <taxon>Riboviria</taxon>
    </lineage>
</organism>
<reference evidence="1" key="1">
    <citation type="submission" date="2019-05" db="EMBL/GenBank/DDBJ databases">
        <title>Metatranscriptomic reconstruction reveals RNA viruses with the potential to shape carbon cycling in soil.</title>
        <authorList>
            <person name="Starr E.P."/>
            <person name="Nuccio E."/>
            <person name="Pett-Ridge J."/>
            <person name="Banfield J.F."/>
            <person name="Firestone M.K."/>
        </authorList>
    </citation>
    <scope>NUCLEOTIDE SEQUENCE</scope>
    <source>
        <strain evidence="1">H4_Rhizo_44_scaffold_651</strain>
    </source>
</reference>
<dbReference type="EMBL" id="MN032767">
    <property type="protein sequence ID" value="QDH86573.1"/>
    <property type="molecule type" value="Genomic_DNA"/>
</dbReference>
<protein>
    <submittedName>
        <fullName evidence="1">Uncharacterized protein</fullName>
    </submittedName>
</protein>
<sequence>MSVLRILTESAEAEDILVLLESLRVPALSAALREAGGPEMLQPPLP</sequence>
<evidence type="ECO:0000313" key="1">
    <source>
        <dbReference type="EMBL" id="QDH86573.1"/>
    </source>
</evidence>
<gene>
    <name evidence="1" type="ORF">H4Rhizo44651_000003</name>
</gene>
<name>A0A514CYZ0_9VIRU</name>